<organism evidence="1 2">
    <name type="scientific">Parabacteroides distasonis</name>
    <dbReference type="NCBI Taxonomy" id="823"/>
    <lineage>
        <taxon>Bacteria</taxon>
        <taxon>Pseudomonadati</taxon>
        <taxon>Bacteroidota</taxon>
        <taxon>Bacteroidia</taxon>
        <taxon>Bacteroidales</taxon>
        <taxon>Tannerellaceae</taxon>
        <taxon>Parabacteroides</taxon>
    </lineage>
</organism>
<dbReference type="Proteomes" id="UP000195950">
    <property type="component" value="Unassembled WGS sequence"/>
</dbReference>
<dbReference type="RefSeq" id="WP_087343044.1">
    <property type="nucleotide sequence ID" value="NZ_NFJX01000003.1"/>
</dbReference>
<protein>
    <submittedName>
        <fullName evidence="1">Uncharacterized protein</fullName>
    </submittedName>
</protein>
<dbReference type="EMBL" id="NFJX01000003">
    <property type="protein sequence ID" value="OUP21276.1"/>
    <property type="molecule type" value="Genomic_DNA"/>
</dbReference>
<comment type="caution">
    <text evidence="1">The sequence shown here is derived from an EMBL/GenBank/DDBJ whole genome shotgun (WGS) entry which is preliminary data.</text>
</comment>
<sequence length="224" mass="25889">MKQDIPQTITLRKPKQILRVNFPDGNSICYNNATTTYIEVLKLIGVERFPEIKLEVGHLPLISKTEHPKYKGYMRHITDGWYVNIQSDTQQKYLQLRSINEILKLNLKIEIGTDLQITNKSTTEKQKKSKSSLLVHFPDDEFIAGDNPIDTFIQSIWKIGIDKLQRKGLNINEKSLITRNKLYKGQIQVGIEQWLTIPNTTKDKAKLLHIISSIMHIDLKITIL</sequence>
<proteinExistence type="predicted"/>
<gene>
    <name evidence="1" type="ORF">B5F32_05590</name>
</gene>
<name>A0A1Y4IP80_PARDI</name>
<accession>A0A1Y4IP80</accession>
<dbReference type="AlphaFoldDB" id="A0A1Y4IP80"/>
<evidence type="ECO:0000313" key="2">
    <source>
        <dbReference type="Proteomes" id="UP000195950"/>
    </source>
</evidence>
<reference evidence="2" key="1">
    <citation type="submission" date="2017-04" db="EMBL/GenBank/DDBJ databases">
        <title>Function of individual gut microbiota members based on whole genome sequencing of pure cultures obtained from chicken caecum.</title>
        <authorList>
            <person name="Medvecky M."/>
            <person name="Cejkova D."/>
            <person name="Polansky O."/>
            <person name="Karasova D."/>
            <person name="Kubasova T."/>
            <person name="Cizek A."/>
            <person name="Rychlik I."/>
        </authorList>
    </citation>
    <scope>NUCLEOTIDE SEQUENCE [LARGE SCALE GENOMIC DNA]</scope>
    <source>
        <strain evidence="2">An199</strain>
    </source>
</reference>
<evidence type="ECO:0000313" key="1">
    <source>
        <dbReference type="EMBL" id="OUP21276.1"/>
    </source>
</evidence>